<dbReference type="Gene3D" id="3.90.550.50">
    <property type="match status" value="1"/>
</dbReference>
<dbReference type="OMA" id="HAGTGIW"/>
<evidence type="ECO:0000256" key="8">
    <source>
        <dbReference type="ARBA" id="ARBA00023034"/>
    </source>
</evidence>
<feature type="transmembrane region" description="Helical" evidence="10">
    <location>
        <begin position="12"/>
        <end position="31"/>
    </location>
</feature>
<dbReference type="InterPro" id="IPR002659">
    <property type="entry name" value="Glyco_trans_31"/>
</dbReference>
<dbReference type="GO" id="GO:0000139">
    <property type="term" value="C:Golgi membrane"/>
    <property type="evidence" value="ECO:0007669"/>
    <property type="project" value="UniProtKB-SubCell"/>
</dbReference>
<dbReference type="VEuPathDB" id="TriTrypDB:TcIL3000_0_60450"/>
<sequence>MIRRRKPSLSCRRFCFVLLIITLVLYIGGFFERPVTINGRDCTDNVADTLAHYNATTHQDTPLQFITPEIIGTWKQRKYLVALGVLSPDISVRRRRRFLQRMTCWTFPDVATKANNFTGDLIPLYILARHPIHRYKYTDLLKEEARNWRDVVTLPIDEGRISTNKKMGDGTFWGAATEVGMSRKTFMWLDLALTLFDNVTFIAKGDDDMYLRVPQQLANIRALPTRNLYYGYNMPGRYPFQFRYSDGSIFTLSRDLVQRIVAYPPLRRLATQTYDPGYLKHYMLLFMDHEDMMVGHTVFRVARNVTYATVRRCHFHNVYGRTDLSPLTLNSIMLHNIKERHYVELMKHFREIPPATTKFIETSDGIFFECELHSGSPLHLSSR</sequence>
<evidence type="ECO:0000256" key="4">
    <source>
        <dbReference type="ARBA" id="ARBA00022679"/>
    </source>
</evidence>
<evidence type="ECO:0000256" key="6">
    <source>
        <dbReference type="ARBA" id="ARBA00022968"/>
    </source>
</evidence>
<protein>
    <recommendedName>
        <fullName evidence="10">Hexosyltransferase</fullName>
        <ecNumber evidence="10">2.4.1.-</ecNumber>
    </recommendedName>
</protein>
<reference evidence="12" key="1">
    <citation type="submission" date="2011-07" db="EMBL/GenBank/DDBJ databases">
        <title>Divergent evolution of antigenic variation in African trypanosomes.</title>
        <authorList>
            <person name="Jackson A.P."/>
            <person name="Berry A."/>
            <person name="Allison H.C."/>
            <person name="Burton P."/>
            <person name="Anderson J."/>
            <person name="Aslett M."/>
            <person name="Brown R."/>
            <person name="Corton N."/>
            <person name="Harris D."/>
            <person name="Hauser H."/>
            <person name="Gamble J."/>
            <person name="Gilderthorp R."/>
            <person name="McQuillan J."/>
            <person name="Quail M.A."/>
            <person name="Sanders M."/>
            <person name="Van Tonder A."/>
            <person name="Ginger M.L."/>
            <person name="Donelson J.E."/>
            <person name="Field M.C."/>
            <person name="Barry J.D."/>
            <person name="Berriman M."/>
            <person name="Hertz-Fowler C."/>
        </authorList>
    </citation>
    <scope>NUCLEOTIDE SEQUENCE [LARGE SCALE GENOMIC DNA]</scope>
    <source>
        <strain evidence="12">IL3000</strain>
    </source>
</reference>
<evidence type="ECO:0000256" key="2">
    <source>
        <dbReference type="ARBA" id="ARBA00008661"/>
    </source>
</evidence>
<evidence type="ECO:0000313" key="11">
    <source>
        <dbReference type="EMBL" id="CCD15553.1"/>
    </source>
</evidence>
<comment type="similarity">
    <text evidence="2 10">Belongs to the glycosyltransferase 31 family.</text>
</comment>
<name>F9WE47_TRYCI</name>
<comment type="caution">
    <text evidence="11">The sequence shown here is derived from an EMBL/GenBank/DDBJ whole genome shotgun (WGS) entry which is preliminary data.</text>
</comment>
<keyword evidence="12" id="KW-1185">Reference proteome</keyword>
<keyword evidence="4" id="KW-0808">Transferase</keyword>
<dbReference type="EC" id="2.4.1.-" evidence="10"/>
<gene>
    <name evidence="11" type="ORF">TCIL3000_0_60450</name>
</gene>
<keyword evidence="9 10" id="KW-0472">Membrane</keyword>
<dbReference type="GO" id="GO:0016758">
    <property type="term" value="F:hexosyltransferase activity"/>
    <property type="evidence" value="ECO:0007669"/>
    <property type="project" value="InterPro"/>
</dbReference>
<evidence type="ECO:0000256" key="10">
    <source>
        <dbReference type="RuleBase" id="RU363063"/>
    </source>
</evidence>
<reference evidence="11 12" key="2">
    <citation type="journal article" date="2012" name="Proc. Natl. Acad. Sci. U.S.A.">
        <title>Antigenic diversity is generated by distinct evolutionary mechanisms in African trypanosome species.</title>
        <authorList>
            <person name="Jackson A.P."/>
            <person name="Berry A."/>
            <person name="Aslett M."/>
            <person name="Allison H.C."/>
            <person name="Burton P."/>
            <person name="Vavrova-Anderson J."/>
            <person name="Brown R."/>
            <person name="Browne H."/>
            <person name="Corton N."/>
            <person name="Hauser H."/>
            <person name="Gamble J."/>
            <person name="Gilderthorp R."/>
            <person name="Marcello L."/>
            <person name="McQuillan J."/>
            <person name="Otto T.D."/>
            <person name="Quail M.A."/>
            <person name="Sanders M.J."/>
            <person name="van Tonder A."/>
            <person name="Ginger M.L."/>
            <person name="Field M.C."/>
            <person name="Barry J.D."/>
            <person name="Hertz-Fowler C."/>
            <person name="Berriman M."/>
        </authorList>
    </citation>
    <scope>NUCLEOTIDE SEQUENCE [LARGE SCALE GENOMIC DNA]</scope>
    <source>
        <strain evidence="11 12">IL3000</strain>
    </source>
</reference>
<keyword evidence="6 10" id="KW-0735">Signal-anchor</keyword>
<dbReference type="PANTHER" id="PTHR11214:SF351">
    <property type="entry name" value="BETA-1,3-GALACTOSYLTRANSFERASE PVG3"/>
    <property type="match status" value="1"/>
</dbReference>
<keyword evidence="3 10" id="KW-0328">Glycosyltransferase</keyword>
<evidence type="ECO:0000313" key="12">
    <source>
        <dbReference type="Proteomes" id="UP000000702"/>
    </source>
</evidence>
<dbReference type="EMBL" id="CAEQ01001952">
    <property type="protein sequence ID" value="CCD15553.1"/>
    <property type="molecule type" value="Genomic_DNA"/>
</dbReference>
<accession>F9WE47</accession>
<comment type="subcellular location">
    <subcellularLocation>
        <location evidence="1 10">Golgi apparatus membrane</location>
        <topology evidence="1 10">Single-pass type II membrane protein</topology>
    </subcellularLocation>
</comment>
<evidence type="ECO:0000256" key="7">
    <source>
        <dbReference type="ARBA" id="ARBA00022989"/>
    </source>
</evidence>
<organism evidence="11 12">
    <name type="scientific">Trypanosoma congolense (strain IL3000)</name>
    <dbReference type="NCBI Taxonomy" id="1068625"/>
    <lineage>
        <taxon>Eukaryota</taxon>
        <taxon>Discoba</taxon>
        <taxon>Euglenozoa</taxon>
        <taxon>Kinetoplastea</taxon>
        <taxon>Metakinetoplastina</taxon>
        <taxon>Trypanosomatida</taxon>
        <taxon>Trypanosomatidae</taxon>
        <taxon>Trypanosoma</taxon>
        <taxon>Nannomonas</taxon>
    </lineage>
</organism>
<keyword evidence="5 10" id="KW-0812">Transmembrane</keyword>
<evidence type="ECO:0000256" key="3">
    <source>
        <dbReference type="ARBA" id="ARBA00022676"/>
    </source>
</evidence>
<evidence type="ECO:0000256" key="5">
    <source>
        <dbReference type="ARBA" id="ARBA00022692"/>
    </source>
</evidence>
<dbReference type="Proteomes" id="UP000000702">
    <property type="component" value="Unassembled WGS sequence"/>
</dbReference>
<evidence type="ECO:0000256" key="1">
    <source>
        <dbReference type="ARBA" id="ARBA00004323"/>
    </source>
</evidence>
<dbReference type="AlphaFoldDB" id="F9WE47"/>
<evidence type="ECO:0000256" key="9">
    <source>
        <dbReference type="ARBA" id="ARBA00023136"/>
    </source>
</evidence>
<keyword evidence="8 10" id="KW-0333">Golgi apparatus</keyword>
<keyword evidence="7 10" id="KW-1133">Transmembrane helix</keyword>
<dbReference type="PANTHER" id="PTHR11214">
    <property type="entry name" value="BETA-1,3-N-ACETYLGLUCOSAMINYLTRANSFERASE"/>
    <property type="match status" value="1"/>
</dbReference>
<proteinExistence type="inferred from homology"/>